<evidence type="ECO:0000256" key="6">
    <source>
        <dbReference type="ARBA" id="ARBA00023288"/>
    </source>
</evidence>
<proteinExistence type="predicted"/>
<evidence type="ECO:0000313" key="9">
    <source>
        <dbReference type="EMBL" id="VEB39651.1"/>
    </source>
</evidence>
<evidence type="ECO:0000256" key="4">
    <source>
        <dbReference type="ARBA" id="ARBA00023139"/>
    </source>
</evidence>
<evidence type="ECO:0000256" key="1">
    <source>
        <dbReference type="ARBA" id="ARBA00004459"/>
    </source>
</evidence>
<comment type="subcellular location">
    <subcellularLocation>
        <location evidence="1">Cell outer membrane</location>
        <topology evidence="1">Lipid-anchor</topology>
    </subcellularLocation>
</comment>
<accession>A0A3S4IVM1</accession>
<evidence type="ECO:0000256" key="3">
    <source>
        <dbReference type="ARBA" id="ARBA00023136"/>
    </source>
</evidence>
<feature type="compositionally biased region" description="Low complexity" evidence="7">
    <location>
        <begin position="29"/>
        <end position="45"/>
    </location>
</feature>
<keyword evidence="4" id="KW-0564">Palmitate</keyword>
<name>A0A3S4IVM1_CHRVL</name>
<dbReference type="EMBL" id="LR134182">
    <property type="protein sequence ID" value="VEB39651.1"/>
    <property type="molecule type" value="Genomic_DNA"/>
</dbReference>
<keyword evidence="5" id="KW-0998">Cell outer membrane</keyword>
<dbReference type="GO" id="GO:0009279">
    <property type="term" value="C:cell outer membrane"/>
    <property type="evidence" value="ECO:0007669"/>
    <property type="project" value="UniProtKB-SubCell"/>
</dbReference>
<dbReference type="Pfam" id="PF13627">
    <property type="entry name" value="LptM_cons"/>
    <property type="match status" value="1"/>
</dbReference>
<feature type="chain" id="PRO_5018615843" evidence="8">
    <location>
        <begin position="19"/>
        <end position="81"/>
    </location>
</feature>
<sequence length="81" mass="8329">MRTLLACASLTLFLAACGYKGPLVLPQQPKKAAPPAAHAAKPDASAPKREASAPGSTLPPPADRAGIRIFPSNRLSDRALA</sequence>
<evidence type="ECO:0000313" key="10">
    <source>
        <dbReference type="Proteomes" id="UP000275777"/>
    </source>
</evidence>
<evidence type="ECO:0000256" key="7">
    <source>
        <dbReference type="SAM" id="MobiDB-lite"/>
    </source>
</evidence>
<keyword evidence="3" id="KW-0472">Membrane</keyword>
<reference evidence="9 10" key="1">
    <citation type="submission" date="2018-12" db="EMBL/GenBank/DDBJ databases">
        <authorList>
            <consortium name="Pathogen Informatics"/>
        </authorList>
    </citation>
    <scope>NUCLEOTIDE SEQUENCE [LARGE SCALE GENOMIC DNA]</scope>
    <source>
        <strain evidence="9 10">NCTC9695</strain>
    </source>
</reference>
<protein>
    <submittedName>
        <fullName evidence="9">Predicted small periplasmic lipoprotein</fullName>
    </submittedName>
</protein>
<dbReference type="InterPro" id="IPR032831">
    <property type="entry name" value="LptM_cons"/>
</dbReference>
<organism evidence="9 10">
    <name type="scientific">Chromobacterium violaceum</name>
    <dbReference type="NCBI Taxonomy" id="536"/>
    <lineage>
        <taxon>Bacteria</taxon>
        <taxon>Pseudomonadati</taxon>
        <taxon>Pseudomonadota</taxon>
        <taxon>Betaproteobacteria</taxon>
        <taxon>Neisseriales</taxon>
        <taxon>Chromobacteriaceae</taxon>
        <taxon>Chromobacterium</taxon>
    </lineage>
</organism>
<keyword evidence="2 8" id="KW-0732">Signal</keyword>
<evidence type="ECO:0000256" key="2">
    <source>
        <dbReference type="ARBA" id="ARBA00022729"/>
    </source>
</evidence>
<dbReference type="PROSITE" id="PS51257">
    <property type="entry name" value="PROKAR_LIPOPROTEIN"/>
    <property type="match status" value="1"/>
</dbReference>
<dbReference type="NCBIfam" id="NF047847">
    <property type="entry name" value="SS_mature_LptM"/>
    <property type="match status" value="1"/>
</dbReference>
<feature type="signal peptide" evidence="8">
    <location>
        <begin position="1"/>
        <end position="18"/>
    </location>
</feature>
<dbReference type="Proteomes" id="UP000275777">
    <property type="component" value="Chromosome"/>
</dbReference>
<feature type="region of interest" description="Disordered" evidence="7">
    <location>
        <begin position="27"/>
        <end position="81"/>
    </location>
</feature>
<evidence type="ECO:0000256" key="8">
    <source>
        <dbReference type="SAM" id="SignalP"/>
    </source>
</evidence>
<dbReference type="AlphaFoldDB" id="A0A3S4IVM1"/>
<gene>
    <name evidence="9" type="ORF">NCTC9695_00035</name>
</gene>
<keyword evidence="6 9" id="KW-0449">Lipoprotein</keyword>
<evidence type="ECO:0000256" key="5">
    <source>
        <dbReference type="ARBA" id="ARBA00023237"/>
    </source>
</evidence>